<evidence type="ECO:0000256" key="2">
    <source>
        <dbReference type="ARBA" id="ARBA00017202"/>
    </source>
</evidence>
<evidence type="ECO:0000256" key="3">
    <source>
        <dbReference type="ARBA" id="ARBA00022463"/>
    </source>
</evidence>
<evidence type="ECO:0000256" key="7">
    <source>
        <dbReference type="ARBA" id="ARBA00022771"/>
    </source>
</evidence>
<sequence length="137" mass="15614">MITFDPKRNKDDRKIFSFCLSMMRNGIPSGLLCKLNLLARDVLARDSNKVCLKLCGRSSFAKRRRADGLAVCSFCYRINCVGDYKCIRARFGAGERIEKGEWVRHGMSSSFIENETPVCAPSLRKHILDEFKRVKSS</sequence>
<dbReference type="GO" id="GO:0006355">
    <property type="term" value="P:regulation of DNA-templated transcription"/>
    <property type="evidence" value="ECO:0007669"/>
    <property type="project" value="InterPro"/>
</dbReference>
<evidence type="ECO:0000256" key="1">
    <source>
        <dbReference type="ARBA" id="ARBA00006158"/>
    </source>
</evidence>
<keyword evidence="7" id="KW-0863">Zinc-finger</keyword>
<keyword evidence="5" id="KW-1090">Inhibition of host innate immune response by virus</keyword>
<keyword evidence="3" id="KW-0941">Suppressor of RNA silencing</keyword>
<dbReference type="EMBL" id="MK012335">
    <property type="protein sequence ID" value="QDR50347.1"/>
    <property type="molecule type" value="Genomic_RNA"/>
</dbReference>
<reference evidence="11" key="1">
    <citation type="submission" date="2017-03" db="EMBL/GenBank/DDBJ databases">
        <title>Isolation of several viruses from Peach (Prunus domestica) in Mexico.</title>
        <authorList>
            <person name="De La Torre Almaraz R."/>
            <person name="Sanchez Navarro J."/>
            <person name="Pallas V."/>
        </authorList>
    </citation>
    <scope>NUCLEOTIDE SEQUENCE</scope>
    <source>
        <strain evidence="11">DurazMex1</strain>
    </source>
</reference>
<dbReference type="GO" id="GO:0052170">
    <property type="term" value="P:symbiont-mediated suppression of host innate immune response"/>
    <property type="evidence" value="ECO:0007669"/>
    <property type="project" value="UniProtKB-KW"/>
</dbReference>
<name>A0A3S7JLP9_9VIRU</name>
<dbReference type="GO" id="GO:0008270">
    <property type="term" value="F:zinc ion binding"/>
    <property type="evidence" value="ECO:0007669"/>
    <property type="project" value="UniProtKB-KW"/>
</dbReference>
<keyword evidence="10" id="KW-0899">Viral immunoevasion</keyword>
<evidence type="ECO:0000256" key="9">
    <source>
        <dbReference type="ARBA" id="ARBA00023125"/>
    </source>
</evidence>
<evidence type="ECO:0000256" key="5">
    <source>
        <dbReference type="ARBA" id="ARBA00022632"/>
    </source>
</evidence>
<evidence type="ECO:0000256" key="10">
    <source>
        <dbReference type="ARBA" id="ARBA00023280"/>
    </source>
</evidence>
<accession>A0A3S7JLP9</accession>
<evidence type="ECO:0000313" key="11">
    <source>
        <dbReference type="EMBL" id="AWD93614.1"/>
    </source>
</evidence>
<keyword evidence="8" id="KW-0862">Zinc</keyword>
<keyword evidence="9" id="KW-0238">DNA-binding</keyword>
<organism evidence="11">
    <name type="scientific">Peach mosaic virus</name>
    <dbReference type="NCBI Taxonomy" id="183585"/>
    <lineage>
        <taxon>Viruses</taxon>
        <taxon>Riboviria</taxon>
        <taxon>Orthornavirae</taxon>
        <taxon>Kitrinoviricota</taxon>
        <taxon>Alsuviricetes</taxon>
        <taxon>Tymovirales</taxon>
        <taxon>Betaflexiviridae</taxon>
        <taxon>Trivirinae</taxon>
        <taxon>Trichovirus</taxon>
        <taxon>Trichovirus persicae</taxon>
    </lineage>
</organism>
<proteinExistence type="inferred from homology"/>
<evidence type="ECO:0000256" key="4">
    <source>
        <dbReference type="ARBA" id="ARBA00022581"/>
    </source>
</evidence>
<dbReference type="Pfam" id="PF01623">
    <property type="entry name" value="Carla_C4"/>
    <property type="match status" value="1"/>
</dbReference>
<evidence type="ECO:0000313" key="12">
    <source>
        <dbReference type="EMBL" id="QDR50347.1"/>
    </source>
</evidence>
<evidence type="ECO:0000256" key="6">
    <source>
        <dbReference type="ARBA" id="ARBA00022723"/>
    </source>
</evidence>
<gene>
    <name evidence="11" type="primary">NBp</name>
</gene>
<comment type="similarity">
    <text evidence="1">Belongs to the carlaviruses nucleic acid-binding protein family.</text>
</comment>
<keyword evidence="6" id="KW-0479">Metal-binding</keyword>
<dbReference type="EMBL" id="KY795997">
    <property type="protein sequence ID" value="AWD93614.1"/>
    <property type="molecule type" value="Genomic_RNA"/>
</dbReference>
<keyword evidence="4" id="KW-0945">Host-virus interaction</keyword>
<reference evidence="12" key="2">
    <citation type="submission" date="2018-10" db="EMBL/GenBank/DDBJ databases">
        <title>Occurrence and molecular characterization of two trichovirus from peach in Mexico.</title>
        <authorList>
            <person name="De La Torre-Almaraz R."/>
            <person name="Sanchez-Navarro J.A."/>
            <person name="Pallas V."/>
        </authorList>
    </citation>
    <scope>NUCLEOTIDE SEQUENCE</scope>
    <source>
        <strain evidence="12">Trichomex_1</strain>
    </source>
</reference>
<evidence type="ECO:0000256" key="8">
    <source>
        <dbReference type="ARBA" id="ARBA00022833"/>
    </source>
</evidence>
<dbReference type="GO" id="GO:0003677">
    <property type="term" value="F:DNA binding"/>
    <property type="evidence" value="ECO:0007669"/>
    <property type="project" value="UniProtKB-KW"/>
</dbReference>
<protein>
    <recommendedName>
        <fullName evidence="2">RNA silencing suppressor</fullName>
    </recommendedName>
</protein>
<dbReference type="InterPro" id="IPR002568">
    <property type="entry name" value="Carla-bd"/>
</dbReference>